<dbReference type="InterPro" id="IPR017853">
    <property type="entry name" value="GH"/>
</dbReference>
<name>A0A3B0T9Q3_9ZZZZ</name>
<proteinExistence type="predicted"/>
<dbReference type="SUPFAM" id="SSF51445">
    <property type="entry name" value="(Trans)glycosidases"/>
    <property type="match status" value="1"/>
</dbReference>
<reference evidence="1" key="1">
    <citation type="submission" date="2018-06" db="EMBL/GenBank/DDBJ databases">
        <authorList>
            <person name="Zhirakovskaya E."/>
        </authorList>
    </citation>
    <scope>NUCLEOTIDE SEQUENCE</scope>
</reference>
<protein>
    <recommendedName>
        <fullName evidence="2">Beta-galactosidase</fullName>
    </recommendedName>
</protein>
<accession>A0A3B0T9Q3</accession>
<dbReference type="AlphaFoldDB" id="A0A3B0T9Q3"/>
<gene>
    <name evidence="1" type="ORF">MNBD_BACTEROID03-2551</name>
</gene>
<evidence type="ECO:0008006" key="2">
    <source>
        <dbReference type="Google" id="ProtNLM"/>
    </source>
</evidence>
<sequence length="98" mass="11522">MKFTINIHVDYQPLTEMRVHRSYLQGVAFSNFIWSDTPFPEVHHSEVDYQRTKDMGMNVIRFYMNYSYFEDGTNPYTNNQGGIGSMRTLLGPKNIIFT</sequence>
<organism evidence="1">
    <name type="scientific">hydrothermal vent metagenome</name>
    <dbReference type="NCBI Taxonomy" id="652676"/>
    <lineage>
        <taxon>unclassified sequences</taxon>
        <taxon>metagenomes</taxon>
        <taxon>ecological metagenomes</taxon>
    </lineage>
</organism>
<dbReference type="Gene3D" id="3.20.20.80">
    <property type="entry name" value="Glycosidases"/>
    <property type="match status" value="1"/>
</dbReference>
<evidence type="ECO:0000313" key="1">
    <source>
        <dbReference type="EMBL" id="VAW11222.1"/>
    </source>
</evidence>
<dbReference type="EMBL" id="UOEL01000055">
    <property type="protein sequence ID" value="VAW11222.1"/>
    <property type="molecule type" value="Genomic_DNA"/>
</dbReference>